<evidence type="ECO:0000313" key="8">
    <source>
        <dbReference type="Proteomes" id="UP001562065"/>
    </source>
</evidence>
<dbReference type="Gene3D" id="3.40.10.10">
    <property type="entry name" value="DNA Methylphosphotriester Repair Domain"/>
    <property type="match status" value="1"/>
</dbReference>
<dbReference type="PANTHER" id="PTHR33607">
    <property type="entry name" value="ENDONUCLEASE-1"/>
    <property type="match status" value="1"/>
</dbReference>
<gene>
    <name evidence="7" type="ORF">AB5I84_09065</name>
</gene>
<dbReference type="InterPro" id="IPR044925">
    <property type="entry name" value="His-Me_finger_sf"/>
</dbReference>
<feature type="chain" id="PRO_5045808013" evidence="5">
    <location>
        <begin position="20"/>
        <end position="307"/>
    </location>
</feature>
<name>A0ABV4AHI9_9GAMM</name>
<accession>A0ABV4AHI9</accession>
<evidence type="ECO:0000256" key="3">
    <source>
        <dbReference type="ARBA" id="ARBA00022801"/>
    </source>
</evidence>
<dbReference type="GO" id="GO:0004519">
    <property type="term" value="F:endonuclease activity"/>
    <property type="evidence" value="ECO:0007669"/>
    <property type="project" value="UniProtKB-KW"/>
</dbReference>
<keyword evidence="4" id="KW-0010">Activator</keyword>
<dbReference type="RefSeq" id="WP_369455530.1">
    <property type="nucleotide sequence ID" value="NZ_JBGCUO010000001.1"/>
</dbReference>
<comment type="similarity">
    <text evidence="1">Belongs to the EndA/NucM nuclease family.</text>
</comment>
<evidence type="ECO:0000313" key="7">
    <source>
        <dbReference type="EMBL" id="MEY1662294.1"/>
    </source>
</evidence>
<dbReference type="SUPFAM" id="SSF57884">
    <property type="entry name" value="Ada DNA repair protein, N-terminal domain (N-Ada 10)"/>
    <property type="match status" value="1"/>
</dbReference>
<dbReference type="Pfam" id="PF04231">
    <property type="entry name" value="Endonuclease_1"/>
    <property type="match status" value="1"/>
</dbReference>
<evidence type="ECO:0000256" key="2">
    <source>
        <dbReference type="ARBA" id="ARBA00022722"/>
    </source>
</evidence>
<dbReference type="SUPFAM" id="SSF54060">
    <property type="entry name" value="His-Me finger endonucleases"/>
    <property type="match status" value="1"/>
</dbReference>
<reference evidence="7 8" key="1">
    <citation type="submission" date="2024-07" db="EMBL/GenBank/DDBJ databases">
        <authorList>
            <person name="Ren Q."/>
        </authorList>
    </citation>
    <scope>NUCLEOTIDE SEQUENCE [LARGE SCALE GENOMIC DNA]</scope>
    <source>
        <strain evidence="7 8">REN37</strain>
    </source>
</reference>
<organism evidence="7 8">
    <name type="scientific">Isoalcanivorax beigongshangi</name>
    <dbReference type="NCBI Taxonomy" id="3238810"/>
    <lineage>
        <taxon>Bacteria</taxon>
        <taxon>Pseudomonadati</taxon>
        <taxon>Pseudomonadota</taxon>
        <taxon>Gammaproteobacteria</taxon>
        <taxon>Oceanospirillales</taxon>
        <taxon>Alcanivoracaceae</taxon>
        <taxon>Isoalcanivorax</taxon>
    </lineage>
</organism>
<comment type="caution">
    <text evidence="7">The sequence shown here is derived from an EMBL/GenBank/DDBJ whole genome shotgun (WGS) entry which is preliminary data.</text>
</comment>
<feature type="domain" description="Ada DNA repair metal-binding" evidence="6">
    <location>
        <begin position="256"/>
        <end position="307"/>
    </location>
</feature>
<evidence type="ECO:0000259" key="6">
    <source>
        <dbReference type="Pfam" id="PF02805"/>
    </source>
</evidence>
<keyword evidence="3" id="KW-0378">Hydrolase</keyword>
<keyword evidence="7" id="KW-0255">Endonuclease</keyword>
<dbReference type="EMBL" id="JBGCUO010000001">
    <property type="protein sequence ID" value="MEY1662294.1"/>
    <property type="molecule type" value="Genomic_DNA"/>
</dbReference>
<evidence type="ECO:0000256" key="4">
    <source>
        <dbReference type="ARBA" id="ARBA00023159"/>
    </source>
</evidence>
<protein>
    <submittedName>
        <fullName evidence="7">Endonuclease</fullName>
    </submittedName>
</protein>
<keyword evidence="8" id="KW-1185">Reference proteome</keyword>
<dbReference type="InterPro" id="IPR035451">
    <property type="entry name" value="Ada-like_dom_sf"/>
</dbReference>
<keyword evidence="5" id="KW-0732">Signal</keyword>
<dbReference type="InterPro" id="IPR007346">
    <property type="entry name" value="Endonuclease-I"/>
</dbReference>
<keyword evidence="2" id="KW-0540">Nuclease</keyword>
<dbReference type="PANTHER" id="PTHR33607:SF2">
    <property type="entry name" value="ENDONUCLEASE-1"/>
    <property type="match status" value="1"/>
</dbReference>
<dbReference type="Proteomes" id="UP001562065">
    <property type="component" value="Unassembled WGS sequence"/>
</dbReference>
<dbReference type="Pfam" id="PF02805">
    <property type="entry name" value="Ada_Zn_binding"/>
    <property type="match status" value="1"/>
</dbReference>
<sequence>MWKYLFTALLILASHAATAAPLDFNQAKLEARRYVYFDRNTVGDEYCGCKWEWAGRNGGRFDLDQCGYQVRTQPTRAERVEWEHIVPASELGRQRQCWQQGGRSQCSREDGVFSRMEADLHNLAPVVGEVNGDRGNFQFGMLPNAPARHGACDFRVDFQQRLAQPAASVRGMVARVYFYMADQYGLSLSRNQQQLFMAWDRQYPVDDWERERDRRIAERMGHSNPFVIGSRSWRLGGAVDATPPPAATTAAVDAAPTAVVHGNRQSRIYHLAHCPSYNAMAARNQVTFADAASAEAAGYRRAGNCRP</sequence>
<proteinExistence type="inferred from homology"/>
<evidence type="ECO:0000256" key="1">
    <source>
        <dbReference type="ARBA" id="ARBA00006429"/>
    </source>
</evidence>
<feature type="signal peptide" evidence="5">
    <location>
        <begin position="1"/>
        <end position="19"/>
    </location>
</feature>
<dbReference type="InterPro" id="IPR004026">
    <property type="entry name" value="Ada_DNA_repair_Zn-bd"/>
</dbReference>
<evidence type="ECO:0000256" key="5">
    <source>
        <dbReference type="SAM" id="SignalP"/>
    </source>
</evidence>